<gene>
    <name evidence="1" type="ORF">DSM106972_049680</name>
</gene>
<sequence>MNGEIAVPTRKMTAVVHKSKSKGKRFIESLGVETTQVVLPNHVVTDMISISCVFYFCKHLNESGQGNFWTEIGQHHLKPYA</sequence>
<comment type="caution">
    <text evidence="1">The sequence shown here is derived from an EMBL/GenBank/DDBJ whole genome shotgun (WGS) entry which is preliminary data.</text>
</comment>
<evidence type="ECO:0000313" key="1">
    <source>
        <dbReference type="EMBL" id="RUT04054.1"/>
    </source>
</evidence>
<reference evidence="1" key="2">
    <citation type="journal article" date="2019" name="Genome Biol. Evol.">
        <title>Day and night: Metabolic profiles and evolutionary relationships of six axenic non-marine cyanobacteria.</title>
        <authorList>
            <person name="Will S.E."/>
            <person name="Henke P."/>
            <person name="Boedeker C."/>
            <person name="Huang S."/>
            <person name="Brinkmann H."/>
            <person name="Rohde M."/>
            <person name="Jarek M."/>
            <person name="Friedl T."/>
            <person name="Seufert S."/>
            <person name="Schumacher M."/>
            <person name="Overmann J."/>
            <person name="Neumann-Schaal M."/>
            <person name="Petersen J."/>
        </authorList>
    </citation>
    <scope>NUCLEOTIDE SEQUENCE [LARGE SCALE GENOMIC DNA]</scope>
    <source>
        <strain evidence="1">PCC 7102</strain>
    </source>
</reference>
<evidence type="ECO:0000313" key="2">
    <source>
        <dbReference type="Proteomes" id="UP000271624"/>
    </source>
</evidence>
<dbReference type="EMBL" id="RSCL01000012">
    <property type="protein sequence ID" value="RUT04054.1"/>
    <property type="molecule type" value="Genomic_DNA"/>
</dbReference>
<dbReference type="Proteomes" id="UP000271624">
    <property type="component" value="Unassembled WGS sequence"/>
</dbReference>
<dbReference type="AlphaFoldDB" id="A0A3S1B3H5"/>
<keyword evidence="2" id="KW-1185">Reference proteome</keyword>
<name>A0A3S1B3H5_9CYAN</name>
<accession>A0A3S1B3H5</accession>
<organism evidence="1 2">
    <name type="scientific">Dulcicalothrix desertica PCC 7102</name>
    <dbReference type="NCBI Taxonomy" id="232991"/>
    <lineage>
        <taxon>Bacteria</taxon>
        <taxon>Bacillati</taxon>
        <taxon>Cyanobacteriota</taxon>
        <taxon>Cyanophyceae</taxon>
        <taxon>Nostocales</taxon>
        <taxon>Calotrichaceae</taxon>
        <taxon>Dulcicalothrix</taxon>
    </lineage>
</organism>
<protein>
    <submittedName>
        <fullName evidence="1">Uncharacterized protein</fullName>
    </submittedName>
</protein>
<reference evidence="1" key="1">
    <citation type="submission" date="2018-12" db="EMBL/GenBank/DDBJ databases">
        <authorList>
            <person name="Will S."/>
            <person name="Neumann-Schaal M."/>
            <person name="Henke P."/>
        </authorList>
    </citation>
    <scope>NUCLEOTIDE SEQUENCE</scope>
    <source>
        <strain evidence="1">PCC 7102</strain>
    </source>
</reference>
<proteinExistence type="predicted"/>